<name>A0A7Y4L8Z5_9BURK</name>
<feature type="transmembrane region" description="Helical" evidence="1">
    <location>
        <begin position="6"/>
        <end position="27"/>
    </location>
</feature>
<dbReference type="PANTHER" id="PTHR38034:SF1">
    <property type="entry name" value="INNER MEMBRANE PROTEIN YPJD"/>
    <property type="match status" value="1"/>
</dbReference>
<feature type="transmembrane region" description="Helical" evidence="1">
    <location>
        <begin position="255"/>
        <end position="277"/>
    </location>
</feature>
<dbReference type="Pfam" id="PF01578">
    <property type="entry name" value="Cytochrom_C_asm"/>
    <property type="match status" value="1"/>
</dbReference>
<reference evidence="3 4" key="1">
    <citation type="submission" date="2020-05" db="EMBL/GenBank/DDBJ databases">
        <authorList>
            <person name="Niu N."/>
        </authorList>
    </citation>
    <scope>NUCLEOTIDE SEQUENCE [LARGE SCALE GENOMIC DNA]</scope>
    <source>
        <strain evidence="3 4">LMG10982</strain>
    </source>
</reference>
<sequence length="286" mass="32313">MSTDIVLHYLAALFYLGLGTSIWFALLKQKEVNKRTIPIPISIIFFILIVIQGFAIHLGMLSSGQIRINWTLGLSFTLWLGVMVYWFDSHFMKINGFQLLLLPIGVVICVLAALFPTSGLSTTINVPTKLFMVHLVTSLFAYSLIALGALQALIMTSLDNYLHRPQHFSTTPSLLSRVLDAQPPLLVQERLLFRIIWIGFALLSVSIVTGMFVSMDLTGRILPNDHKTFFTLLSWVIFGTLLFGRMMWGWRGRIALRWTLCGFALLMLAYTGTRIIFEEVLHKSIS</sequence>
<dbReference type="GO" id="GO:0020037">
    <property type="term" value="F:heme binding"/>
    <property type="evidence" value="ECO:0007669"/>
    <property type="project" value="InterPro"/>
</dbReference>
<proteinExistence type="predicted"/>
<protein>
    <submittedName>
        <fullName evidence="3">Cytochrome c biogenesis protein CcsA</fullName>
    </submittedName>
</protein>
<organism evidence="3 4">
    <name type="scientific">Pelistega europaea</name>
    <dbReference type="NCBI Taxonomy" id="106147"/>
    <lineage>
        <taxon>Bacteria</taxon>
        <taxon>Pseudomonadati</taxon>
        <taxon>Pseudomonadota</taxon>
        <taxon>Betaproteobacteria</taxon>
        <taxon>Burkholderiales</taxon>
        <taxon>Alcaligenaceae</taxon>
        <taxon>Pelistega</taxon>
    </lineage>
</organism>
<dbReference type="InterPro" id="IPR002541">
    <property type="entry name" value="Cyt_c_assembly"/>
</dbReference>
<evidence type="ECO:0000313" key="4">
    <source>
        <dbReference type="Proteomes" id="UP000541421"/>
    </source>
</evidence>
<dbReference type="InterPro" id="IPR052372">
    <property type="entry name" value="YpjD/HemX"/>
</dbReference>
<keyword evidence="1" id="KW-0472">Membrane</keyword>
<feature type="transmembrane region" description="Helical" evidence="1">
    <location>
        <begin position="131"/>
        <end position="154"/>
    </location>
</feature>
<accession>A0A7Y4L8Z5</accession>
<feature type="transmembrane region" description="Helical" evidence="1">
    <location>
        <begin position="68"/>
        <end position="87"/>
    </location>
</feature>
<feature type="transmembrane region" description="Helical" evidence="1">
    <location>
        <begin position="39"/>
        <end position="62"/>
    </location>
</feature>
<dbReference type="EMBL" id="JABGBO010000003">
    <property type="protein sequence ID" value="NOL49134.1"/>
    <property type="molecule type" value="Genomic_DNA"/>
</dbReference>
<feature type="transmembrane region" description="Helical" evidence="1">
    <location>
        <begin position="99"/>
        <end position="119"/>
    </location>
</feature>
<feature type="domain" description="Cytochrome c assembly protein" evidence="2">
    <location>
        <begin position="68"/>
        <end position="278"/>
    </location>
</feature>
<feature type="transmembrane region" description="Helical" evidence="1">
    <location>
        <begin position="191"/>
        <end position="213"/>
    </location>
</feature>
<evidence type="ECO:0000313" key="3">
    <source>
        <dbReference type="EMBL" id="NOL49134.1"/>
    </source>
</evidence>
<evidence type="ECO:0000259" key="2">
    <source>
        <dbReference type="Pfam" id="PF01578"/>
    </source>
</evidence>
<dbReference type="PANTHER" id="PTHR38034">
    <property type="entry name" value="INNER MEMBRANE PROTEIN YPJD"/>
    <property type="match status" value="1"/>
</dbReference>
<dbReference type="AlphaFoldDB" id="A0A7Y4L8Z5"/>
<dbReference type="GO" id="GO:0017004">
    <property type="term" value="P:cytochrome complex assembly"/>
    <property type="evidence" value="ECO:0007669"/>
    <property type="project" value="InterPro"/>
</dbReference>
<gene>
    <name evidence="3" type="primary">ccsA</name>
    <name evidence="3" type="ORF">HKX40_03115</name>
</gene>
<feature type="transmembrane region" description="Helical" evidence="1">
    <location>
        <begin position="228"/>
        <end position="248"/>
    </location>
</feature>
<keyword evidence="1" id="KW-0812">Transmembrane</keyword>
<dbReference type="RefSeq" id="WP_171588113.1">
    <property type="nucleotide sequence ID" value="NZ_JABGBO010000003.1"/>
</dbReference>
<keyword evidence="1" id="KW-1133">Transmembrane helix</keyword>
<comment type="caution">
    <text evidence="3">The sequence shown here is derived from an EMBL/GenBank/DDBJ whole genome shotgun (WGS) entry which is preliminary data.</text>
</comment>
<evidence type="ECO:0000256" key="1">
    <source>
        <dbReference type="SAM" id="Phobius"/>
    </source>
</evidence>
<keyword evidence="4" id="KW-1185">Reference proteome</keyword>
<dbReference type="Proteomes" id="UP000541421">
    <property type="component" value="Unassembled WGS sequence"/>
</dbReference>